<protein>
    <submittedName>
        <fullName evidence="1">Uncharacterized protein</fullName>
    </submittedName>
</protein>
<comment type="caution">
    <text evidence="1">The sequence shown here is derived from an EMBL/GenBank/DDBJ whole genome shotgun (WGS) entry which is preliminary data.</text>
</comment>
<name>A0A9P8AKX3_9AGAR</name>
<evidence type="ECO:0000313" key="2">
    <source>
        <dbReference type="Proteomes" id="UP000812287"/>
    </source>
</evidence>
<dbReference type="RefSeq" id="XP_043033138.1">
    <property type="nucleotide sequence ID" value="XM_043178097.1"/>
</dbReference>
<sequence length="110" mass="12112">MYGLWRRMSMRAATPGLPLLTLTIEPNTPGIDEHHDFPPCPATSQATHGLAQLSTSATTYTATPEGESIMHEDVFGHINSRQPVLKEHNLLRVYSNMVPCMTGYITTSLS</sequence>
<reference evidence="1" key="1">
    <citation type="submission" date="2020-11" db="EMBL/GenBank/DDBJ databases">
        <title>Adaptations for nitrogen fixation in a non-lichenized fungal sporocarp promotes dispersal by wood-feeding termites.</title>
        <authorList>
            <consortium name="DOE Joint Genome Institute"/>
            <person name="Koch R.A."/>
            <person name="Yoon G."/>
            <person name="Arayal U."/>
            <person name="Lail K."/>
            <person name="Amirebrahimi M."/>
            <person name="Labutti K."/>
            <person name="Lipzen A."/>
            <person name="Riley R."/>
            <person name="Barry K."/>
            <person name="Henrissat B."/>
            <person name="Grigoriev I.V."/>
            <person name="Herr J.R."/>
            <person name="Aime M.C."/>
        </authorList>
    </citation>
    <scope>NUCLEOTIDE SEQUENCE</scope>
    <source>
        <strain evidence="1">MCA 3950</strain>
    </source>
</reference>
<evidence type="ECO:0000313" key="1">
    <source>
        <dbReference type="EMBL" id="KAG7439638.1"/>
    </source>
</evidence>
<dbReference type="Proteomes" id="UP000812287">
    <property type="component" value="Unassembled WGS sequence"/>
</dbReference>
<dbReference type="EMBL" id="MU250588">
    <property type="protein sequence ID" value="KAG7439638.1"/>
    <property type="molecule type" value="Genomic_DNA"/>
</dbReference>
<dbReference type="AlphaFoldDB" id="A0A9P8AKX3"/>
<keyword evidence="2" id="KW-1185">Reference proteome</keyword>
<gene>
    <name evidence="1" type="ORF">BT62DRAFT_1013679</name>
</gene>
<accession>A0A9P8AKX3</accession>
<proteinExistence type="predicted"/>
<organism evidence="1 2">
    <name type="scientific">Guyanagaster necrorhizus</name>
    <dbReference type="NCBI Taxonomy" id="856835"/>
    <lineage>
        <taxon>Eukaryota</taxon>
        <taxon>Fungi</taxon>
        <taxon>Dikarya</taxon>
        <taxon>Basidiomycota</taxon>
        <taxon>Agaricomycotina</taxon>
        <taxon>Agaricomycetes</taxon>
        <taxon>Agaricomycetidae</taxon>
        <taxon>Agaricales</taxon>
        <taxon>Marasmiineae</taxon>
        <taxon>Physalacriaceae</taxon>
        <taxon>Guyanagaster</taxon>
    </lineage>
</organism>
<dbReference type="GeneID" id="66100384"/>